<dbReference type="InterPro" id="IPR037198">
    <property type="entry name" value="MutL_C_sf"/>
</dbReference>
<evidence type="ECO:0000259" key="6">
    <source>
        <dbReference type="SMART" id="SM01340"/>
    </source>
</evidence>
<dbReference type="Pfam" id="PF13589">
    <property type="entry name" value="HATPase_c_3"/>
    <property type="match status" value="1"/>
</dbReference>
<dbReference type="FunFam" id="3.30.565.10:FF:000003">
    <property type="entry name" value="DNA mismatch repair endonuclease MutL"/>
    <property type="match status" value="1"/>
</dbReference>
<dbReference type="Gene3D" id="3.30.565.10">
    <property type="entry name" value="Histidine kinase-like ATPase, C-terminal domain"/>
    <property type="match status" value="1"/>
</dbReference>
<reference evidence="8" key="1">
    <citation type="submission" date="2016-11" db="EMBL/GenBank/DDBJ databases">
        <authorList>
            <person name="Varghese N."/>
            <person name="Submissions S."/>
        </authorList>
    </citation>
    <scope>NUCLEOTIDE SEQUENCE [LARGE SCALE GENOMIC DNA]</scope>
    <source>
        <strain evidence="8">DSM 11003</strain>
    </source>
</reference>
<dbReference type="InterPro" id="IPR042121">
    <property type="entry name" value="MutL_C_regsub"/>
</dbReference>
<dbReference type="InterPro" id="IPR013507">
    <property type="entry name" value="DNA_mismatch_S5_2-like"/>
</dbReference>
<dbReference type="OrthoDB" id="9763467at2"/>
<dbReference type="InterPro" id="IPR036890">
    <property type="entry name" value="HATPase_C_sf"/>
</dbReference>
<comment type="similarity">
    <text evidence="1 4">Belongs to the DNA mismatch repair MutL/HexB family.</text>
</comment>
<proteinExistence type="inferred from homology"/>
<dbReference type="Gene3D" id="3.30.230.10">
    <property type="match status" value="1"/>
</dbReference>
<accession>A0A1M5PLU2</accession>
<sequence>MSIRLLDDELINKIAAGEVVERPASVVKELVENALDAEARHITITISQAGLEKIEVEDDGQGMSREEIPLAFMRHATSKIKEEEDLYCITTMGFRGEALPSIAAVSRIDIYSCQEEGEGVWAHLEGGKITSIDYHPCPKGTRIIVRDIFYNTPARRKFLKSPVAESSHIFELVVKYALSRPDIAFTYRGDKKIYFKTPGNGNLRDAVLAIYGRDFLSPLIDIEYKGENYSIKGLISRPEVKRNNRKNQLFFVNNRPVRSQLLYKAVDEAYKGLLVTREYPVVILSLLMPPYEVDVNVHPQKTEVRFRDDGKVFRLVYQVLREHLDNLEYQGIGEWTKNKEDLFFYPEKEKEKKEPGVYIREKKLPWMEDPLFSREEKSQSVNQPLAGGKEVLELVFNRQAADKESDYKILGQVLKKYILLERDNSLYIIDQHAAHERVLYEQFKKQYRQEKTGQMLAFPLSLQLSAKQVEVIEKNADLLKDLGFELDIISYNSAVLRTAPSFIQGSEFQVMEEILASLEEKGEADLYDNILVMMACQKAVKAGDMLTWMEMDKMVKDLWETDNFRYCPHGRPTMFKITEEELNNIFKR</sequence>
<dbReference type="STRING" id="1123382.SAMN02745221_01508"/>
<dbReference type="NCBIfam" id="TIGR00585">
    <property type="entry name" value="mutl"/>
    <property type="match status" value="1"/>
</dbReference>
<dbReference type="HAMAP" id="MF_00149">
    <property type="entry name" value="DNA_mis_repair"/>
    <property type="match status" value="1"/>
</dbReference>
<dbReference type="InterPro" id="IPR020667">
    <property type="entry name" value="DNA_mismatch_repair_MutL"/>
</dbReference>
<evidence type="ECO:0000313" key="8">
    <source>
        <dbReference type="Proteomes" id="UP000242329"/>
    </source>
</evidence>
<evidence type="ECO:0000259" key="5">
    <source>
        <dbReference type="SMART" id="SM00853"/>
    </source>
</evidence>
<dbReference type="RefSeq" id="WP_073092300.1">
    <property type="nucleotide sequence ID" value="NZ_FQWY01000024.1"/>
</dbReference>
<dbReference type="InterPro" id="IPR014790">
    <property type="entry name" value="MutL_C"/>
</dbReference>
<dbReference type="AlphaFoldDB" id="A0A1M5PLU2"/>
<gene>
    <name evidence="4" type="primary">mutL</name>
    <name evidence="7" type="ORF">SAMN02745221_01508</name>
</gene>
<dbReference type="SMART" id="SM00853">
    <property type="entry name" value="MutL_C"/>
    <property type="match status" value="1"/>
</dbReference>
<dbReference type="GO" id="GO:0030983">
    <property type="term" value="F:mismatched DNA binding"/>
    <property type="evidence" value="ECO:0007669"/>
    <property type="project" value="InterPro"/>
</dbReference>
<evidence type="ECO:0000256" key="4">
    <source>
        <dbReference type="HAMAP-Rule" id="MF_00149"/>
    </source>
</evidence>
<organism evidence="7 8">
    <name type="scientific">Thermosyntropha lipolytica DSM 11003</name>
    <dbReference type="NCBI Taxonomy" id="1123382"/>
    <lineage>
        <taxon>Bacteria</taxon>
        <taxon>Bacillati</taxon>
        <taxon>Bacillota</taxon>
        <taxon>Clostridia</taxon>
        <taxon>Eubacteriales</taxon>
        <taxon>Syntrophomonadaceae</taxon>
        <taxon>Thermosyntropha</taxon>
    </lineage>
</organism>
<dbReference type="InterPro" id="IPR038973">
    <property type="entry name" value="MutL/Mlh/Pms-like"/>
</dbReference>
<dbReference type="EMBL" id="FQWY01000024">
    <property type="protein sequence ID" value="SHH02670.1"/>
    <property type="molecule type" value="Genomic_DNA"/>
</dbReference>
<keyword evidence="8" id="KW-1185">Reference proteome</keyword>
<dbReference type="CDD" id="cd00782">
    <property type="entry name" value="MutL_Trans"/>
    <property type="match status" value="1"/>
</dbReference>
<protein>
    <recommendedName>
        <fullName evidence="4">DNA mismatch repair protein MutL</fullName>
    </recommendedName>
</protein>
<dbReference type="GO" id="GO:0006298">
    <property type="term" value="P:mismatch repair"/>
    <property type="evidence" value="ECO:0007669"/>
    <property type="project" value="UniProtKB-UniRule"/>
</dbReference>
<dbReference type="SMART" id="SM01340">
    <property type="entry name" value="DNA_mis_repair"/>
    <property type="match status" value="1"/>
</dbReference>
<dbReference type="Pfam" id="PF08676">
    <property type="entry name" value="MutL_C"/>
    <property type="match status" value="1"/>
</dbReference>
<dbReference type="GO" id="GO:0016887">
    <property type="term" value="F:ATP hydrolysis activity"/>
    <property type="evidence" value="ECO:0007669"/>
    <property type="project" value="InterPro"/>
</dbReference>
<dbReference type="Gene3D" id="3.30.1370.100">
    <property type="entry name" value="MutL, C-terminal domain, regulatory subdomain"/>
    <property type="match status" value="1"/>
</dbReference>
<feature type="domain" description="DNA mismatch repair protein S5" evidence="6">
    <location>
        <begin position="207"/>
        <end position="325"/>
    </location>
</feature>
<dbReference type="GO" id="GO:0005524">
    <property type="term" value="F:ATP binding"/>
    <property type="evidence" value="ECO:0007669"/>
    <property type="project" value="InterPro"/>
</dbReference>
<dbReference type="PANTHER" id="PTHR10073">
    <property type="entry name" value="DNA MISMATCH REPAIR PROTEIN MLH, PMS, MUTL"/>
    <property type="match status" value="1"/>
</dbReference>
<dbReference type="Pfam" id="PF01119">
    <property type="entry name" value="DNA_mis_repair"/>
    <property type="match status" value="1"/>
</dbReference>
<dbReference type="Gene3D" id="3.30.1540.20">
    <property type="entry name" value="MutL, C-terminal domain, dimerisation subdomain"/>
    <property type="match status" value="1"/>
</dbReference>
<dbReference type="InterPro" id="IPR042120">
    <property type="entry name" value="MutL_C_dimsub"/>
</dbReference>
<evidence type="ECO:0000313" key="7">
    <source>
        <dbReference type="EMBL" id="SHH02670.1"/>
    </source>
</evidence>
<dbReference type="Proteomes" id="UP000242329">
    <property type="component" value="Unassembled WGS sequence"/>
</dbReference>
<dbReference type="GO" id="GO:0140664">
    <property type="term" value="F:ATP-dependent DNA damage sensor activity"/>
    <property type="evidence" value="ECO:0007669"/>
    <property type="project" value="InterPro"/>
</dbReference>
<dbReference type="PANTHER" id="PTHR10073:SF12">
    <property type="entry name" value="DNA MISMATCH REPAIR PROTEIN MLH1"/>
    <property type="match status" value="1"/>
</dbReference>
<dbReference type="InterPro" id="IPR002099">
    <property type="entry name" value="MutL/Mlh/PMS"/>
</dbReference>
<keyword evidence="2 4" id="KW-0227">DNA damage</keyword>
<dbReference type="SUPFAM" id="SSF54211">
    <property type="entry name" value="Ribosomal protein S5 domain 2-like"/>
    <property type="match status" value="1"/>
</dbReference>
<dbReference type="CDD" id="cd16926">
    <property type="entry name" value="HATPase_MutL-MLH-PMS-like"/>
    <property type="match status" value="1"/>
</dbReference>
<keyword evidence="3 4" id="KW-0234">DNA repair</keyword>
<dbReference type="PROSITE" id="PS00058">
    <property type="entry name" value="DNA_MISMATCH_REPAIR_1"/>
    <property type="match status" value="1"/>
</dbReference>
<dbReference type="InterPro" id="IPR020568">
    <property type="entry name" value="Ribosomal_Su5_D2-typ_SF"/>
</dbReference>
<dbReference type="SUPFAM" id="SSF55874">
    <property type="entry name" value="ATPase domain of HSP90 chaperone/DNA topoisomerase II/histidine kinase"/>
    <property type="match status" value="1"/>
</dbReference>
<dbReference type="InterPro" id="IPR014721">
    <property type="entry name" value="Ribsml_uS5_D2-typ_fold_subgr"/>
</dbReference>
<dbReference type="InterPro" id="IPR014762">
    <property type="entry name" value="DNA_mismatch_repair_CS"/>
</dbReference>
<dbReference type="SUPFAM" id="SSF118116">
    <property type="entry name" value="DNA mismatch repair protein MutL"/>
    <property type="match status" value="1"/>
</dbReference>
<evidence type="ECO:0000256" key="3">
    <source>
        <dbReference type="ARBA" id="ARBA00023204"/>
    </source>
</evidence>
<evidence type="ECO:0000256" key="1">
    <source>
        <dbReference type="ARBA" id="ARBA00006082"/>
    </source>
</evidence>
<dbReference type="GO" id="GO:0032300">
    <property type="term" value="C:mismatch repair complex"/>
    <property type="evidence" value="ECO:0007669"/>
    <property type="project" value="InterPro"/>
</dbReference>
<feature type="domain" description="MutL C-terminal dimerisation" evidence="5">
    <location>
        <begin position="409"/>
        <end position="546"/>
    </location>
</feature>
<evidence type="ECO:0000256" key="2">
    <source>
        <dbReference type="ARBA" id="ARBA00022763"/>
    </source>
</evidence>
<name>A0A1M5PLU2_9FIRM</name>
<comment type="function">
    <text evidence="4">This protein is involved in the repair of mismatches in DNA. It is required for dam-dependent methyl-directed DNA mismatch repair. May act as a 'molecular matchmaker', a protein that promotes the formation of a stable complex between two or more DNA-binding proteins in an ATP-dependent manner without itself being part of a final effector complex.</text>
</comment>